<feature type="non-terminal residue" evidence="2">
    <location>
        <position position="1"/>
    </location>
</feature>
<name>A0A382DJP2_9ZZZZ</name>
<dbReference type="AlphaFoldDB" id="A0A382DJP2"/>
<gene>
    <name evidence="2" type="ORF">METZ01_LOCUS191554</name>
</gene>
<dbReference type="InterPro" id="IPR003010">
    <property type="entry name" value="C-N_Hydrolase"/>
</dbReference>
<dbReference type="EMBL" id="UINC01039755">
    <property type="protein sequence ID" value="SVB38700.1"/>
    <property type="molecule type" value="Genomic_DNA"/>
</dbReference>
<reference evidence="2" key="1">
    <citation type="submission" date="2018-05" db="EMBL/GenBank/DDBJ databases">
        <authorList>
            <person name="Lanie J.A."/>
            <person name="Ng W.-L."/>
            <person name="Kazmierczak K.M."/>
            <person name="Andrzejewski T.M."/>
            <person name="Davidsen T.M."/>
            <person name="Wayne K.J."/>
            <person name="Tettelin H."/>
            <person name="Glass J.I."/>
            <person name="Rusch D."/>
            <person name="Podicherti R."/>
            <person name="Tsui H.-C.T."/>
            <person name="Winkler M.E."/>
        </authorList>
    </citation>
    <scope>NUCLEOTIDE SEQUENCE</scope>
</reference>
<dbReference type="InterPro" id="IPR036526">
    <property type="entry name" value="C-N_Hydrolase_sf"/>
</dbReference>
<protein>
    <recommendedName>
        <fullName evidence="1">CN hydrolase domain-containing protein</fullName>
    </recommendedName>
</protein>
<evidence type="ECO:0000313" key="2">
    <source>
        <dbReference type="EMBL" id="SVB38700.1"/>
    </source>
</evidence>
<dbReference type="SUPFAM" id="SSF56317">
    <property type="entry name" value="Carbon-nitrogen hydrolase"/>
    <property type="match status" value="1"/>
</dbReference>
<sequence length="68" mass="7379">VSSVVRAALIQTTGLQPLEAMLDRQSSLLREAAGKGAQVACLQELSTGPYFCQTEDPKWFDLAEEVPN</sequence>
<dbReference type="PROSITE" id="PS50263">
    <property type="entry name" value="CN_HYDROLASE"/>
    <property type="match status" value="1"/>
</dbReference>
<feature type="domain" description="CN hydrolase" evidence="1">
    <location>
        <begin position="5"/>
        <end position="68"/>
    </location>
</feature>
<proteinExistence type="predicted"/>
<accession>A0A382DJP2</accession>
<dbReference type="Gene3D" id="3.60.110.10">
    <property type="entry name" value="Carbon-nitrogen hydrolase"/>
    <property type="match status" value="1"/>
</dbReference>
<evidence type="ECO:0000259" key="1">
    <source>
        <dbReference type="PROSITE" id="PS50263"/>
    </source>
</evidence>
<organism evidence="2">
    <name type="scientific">marine metagenome</name>
    <dbReference type="NCBI Taxonomy" id="408172"/>
    <lineage>
        <taxon>unclassified sequences</taxon>
        <taxon>metagenomes</taxon>
        <taxon>ecological metagenomes</taxon>
    </lineage>
</organism>
<feature type="non-terminal residue" evidence="2">
    <location>
        <position position="68"/>
    </location>
</feature>